<sequence>MADFLAKPEVSKADIIAVQEPWENPYNDTTYHPLKQTHELLFPSSAETGGGRARVCIYISKRVATNWTHYAHSEFCQEVRFQAGLGEICFFNIYNECGTTGTVDLLNDLLCDNQRQRSRKHLMIAGDFNLHHPAWGGIDATQDSGSDKLIEVCDEADLDLWLEPGTITRDQNGERTTIDLLFGTPALTERLVICELALDCHADSDHIPIRALLDVDTAPIIETKRRLWKAMDTEKFDVFIADNLPMPPQLTTTRQIDDAVDHLIDIVRRGVHESTPWARPSPLANPSWTKECGEAVKHSRRMFRQYLTTHNEEDWETYRLARNQKGKVIKAALRRGFRNFIEEAVDQGPQGLWRVAKWARDRGQQQGSTMPVLKTAEGGVAETDEEKVNLFRKVFFPQPPEADLSDIHTTQREQFQLPPVSDTEVRAAIKKAPPDKAPGYDTLPNKLWRVLAEPGSRSEKRFVSLLTEIFNACVQSGHNPQHFQTSVTVTLRKAGPRDYRIPKSYRPVALLNTLGKVLEAIVATRIAWLVEEHKLLPDTHLGGRKGVSVDHAIQLILGRVHQAWGEGKIASMLLLDVAGAYDMVSHERLLYNMRQMGLGALTSWVQSFLTGRSTRIKLPNGHLSEAFPTPTGIPQGSPISPILFLLFNAPLVHACTLRGLHYGESEAYGWVDDVCILAVSNSYEENIKLLEKALQRASTWAKKHAAKFAPDKFELIHFNNPKSTTNTTTTDTTTDTTRETPPRNANIWEVPDDPSGHDGMPVIIPGDPIPTILKPTDTAKYLGVWLDKHLNFTIHRKKMLAKGASSLEALRGISGSTWGSSLIAMRKVYQAVIIPQMLWGLSAWYCPAARATPGLDKLTNELTKIQKRAAILISGAFRGTAGAALDTELFITPIKLRLQQIVEETTIRILTGPQWACPQTAKATRTRKPAQRRLGGWAPIEAIALKKPLRLQLGEKWEEKQAFVLAPWEARISCVIENQEAALETHNSIYEDVACDDHCRTSMIFTDGSGFAGHIGASTASHYPEITSQRRYLGTDSQSTVYAAELSGIEIALAKINKESTEIDLNNRQPTAREVIVFSDSQAAIQAVQNPQRPSGQYVLSGIYNHVRAIRSRDQGDTSKAPTNITIRWIPAHVGVDGNEFADGEAKSAALLGAGMGVATGSGTGEPIIRLAAAAKRA</sequence>
<evidence type="ECO:0000259" key="2">
    <source>
        <dbReference type="PROSITE" id="PS50878"/>
    </source>
</evidence>
<evidence type="ECO:0000313" key="4">
    <source>
        <dbReference type="EMBL" id="OQD81087.1"/>
    </source>
</evidence>
<evidence type="ECO:0000259" key="3">
    <source>
        <dbReference type="PROSITE" id="PS50879"/>
    </source>
</evidence>
<evidence type="ECO:0008006" key="6">
    <source>
        <dbReference type="Google" id="ProtNLM"/>
    </source>
</evidence>
<dbReference type="InterPro" id="IPR012337">
    <property type="entry name" value="RNaseH-like_sf"/>
</dbReference>
<dbReference type="PROSITE" id="PS50879">
    <property type="entry name" value="RNASE_H_1"/>
    <property type="match status" value="1"/>
</dbReference>
<dbReference type="SUPFAM" id="SSF56219">
    <property type="entry name" value="DNase I-like"/>
    <property type="match status" value="1"/>
</dbReference>
<dbReference type="GO" id="GO:0003676">
    <property type="term" value="F:nucleic acid binding"/>
    <property type="evidence" value="ECO:0007669"/>
    <property type="project" value="InterPro"/>
</dbReference>
<comment type="caution">
    <text evidence="4">The sequence shown here is derived from an EMBL/GenBank/DDBJ whole genome shotgun (WGS) entry which is preliminary data.</text>
</comment>
<dbReference type="InterPro" id="IPR002156">
    <property type="entry name" value="RNaseH_domain"/>
</dbReference>
<feature type="non-terminal residue" evidence="4">
    <location>
        <position position="1178"/>
    </location>
</feature>
<dbReference type="SUPFAM" id="SSF53098">
    <property type="entry name" value="Ribonuclease H-like"/>
    <property type="match status" value="1"/>
</dbReference>
<dbReference type="PROSITE" id="PS50878">
    <property type="entry name" value="RT_POL"/>
    <property type="match status" value="1"/>
</dbReference>
<dbReference type="Pfam" id="PF00078">
    <property type="entry name" value="RVT_1"/>
    <property type="match status" value="1"/>
</dbReference>
<evidence type="ECO:0000256" key="1">
    <source>
        <dbReference type="SAM" id="MobiDB-lite"/>
    </source>
</evidence>
<dbReference type="AlphaFoldDB" id="A0A1V6PWJ8"/>
<dbReference type="Gene3D" id="3.30.420.10">
    <property type="entry name" value="Ribonuclease H-like superfamily/Ribonuclease H"/>
    <property type="match status" value="1"/>
</dbReference>
<reference evidence="5" key="1">
    <citation type="journal article" date="2017" name="Nat. Microbiol.">
        <title>Global analysis of biosynthetic gene clusters reveals vast potential of secondary metabolite production in Penicillium species.</title>
        <authorList>
            <person name="Nielsen J.C."/>
            <person name="Grijseels S."/>
            <person name="Prigent S."/>
            <person name="Ji B."/>
            <person name="Dainat J."/>
            <person name="Nielsen K.F."/>
            <person name="Frisvad J.C."/>
            <person name="Workman M."/>
            <person name="Nielsen J."/>
        </authorList>
    </citation>
    <scope>NUCLEOTIDE SEQUENCE [LARGE SCALE GENOMIC DNA]</scope>
    <source>
        <strain evidence="5">IBT 29525</strain>
    </source>
</reference>
<organism evidence="4 5">
    <name type="scientific">Penicillium solitum</name>
    <dbReference type="NCBI Taxonomy" id="60172"/>
    <lineage>
        <taxon>Eukaryota</taxon>
        <taxon>Fungi</taxon>
        <taxon>Dikarya</taxon>
        <taxon>Ascomycota</taxon>
        <taxon>Pezizomycotina</taxon>
        <taxon>Eurotiomycetes</taxon>
        <taxon>Eurotiomycetidae</taxon>
        <taxon>Eurotiales</taxon>
        <taxon>Aspergillaceae</taxon>
        <taxon>Penicillium</taxon>
    </lineage>
</organism>
<feature type="domain" description="Reverse transcriptase" evidence="2">
    <location>
        <begin position="472"/>
        <end position="786"/>
    </location>
</feature>
<dbReference type="STRING" id="60172.A0A1V6PWJ8"/>
<dbReference type="PANTHER" id="PTHR33481:SF1">
    <property type="entry name" value="ENDONUCLEASE_EXONUCLEASE_PHOSPHATASE DOMAIN-CONTAINING PROTEIN-RELATED"/>
    <property type="match status" value="1"/>
</dbReference>
<dbReference type="InterPro" id="IPR036397">
    <property type="entry name" value="RNaseH_sf"/>
</dbReference>
<protein>
    <recommendedName>
        <fullName evidence="6">Reverse transcriptase domain-containing protein</fullName>
    </recommendedName>
</protein>
<feature type="domain" description="RNase H type-1" evidence="3">
    <location>
        <begin position="998"/>
        <end position="1151"/>
    </location>
</feature>
<dbReference type="CDD" id="cd09276">
    <property type="entry name" value="Rnase_HI_RT_non_LTR"/>
    <property type="match status" value="1"/>
</dbReference>
<dbReference type="GO" id="GO:0004523">
    <property type="term" value="F:RNA-DNA hybrid ribonuclease activity"/>
    <property type="evidence" value="ECO:0007669"/>
    <property type="project" value="InterPro"/>
</dbReference>
<dbReference type="InterPro" id="IPR036691">
    <property type="entry name" value="Endo/exonu/phosph_ase_sf"/>
</dbReference>
<dbReference type="InterPro" id="IPR043502">
    <property type="entry name" value="DNA/RNA_pol_sf"/>
</dbReference>
<feature type="compositionally biased region" description="Low complexity" evidence="1">
    <location>
        <begin position="724"/>
        <end position="735"/>
    </location>
</feature>
<proteinExistence type="predicted"/>
<dbReference type="Gene3D" id="3.60.10.10">
    <property type="entry name" value="Endonuclease/exonuclease/phosphatase"/>
    <property type="match status" value="1"/>
</dbReference>
<dbReference type="Pfam" id="PF14529">
    <property type="entry name" value="Exo_endo_phos_2"/>
    <property type="match status" value="1"/>
</dbReference>
<dbReference type="PANTHER" id="PTHR33481">
    <property type="entry name" value="REVERSE TRANSCRIPTASE"/>
    <property type="match status" value="1"/>
</dbReference>
<dbReference type="InterPro" id="IPR000477">
    <property type="entry name" value="RT_dom"/>
</dbReference>
<dbReference type="Pfam" id="PF00075">
    <property type="entry name" value="RNase_H"/>
    <property type="match status" value="1"/>
</dbReference>
<keyword evidence="5" id="KW-1185">Reference proteome</keyword>
<dbReference type="Proteomes" id="UP000191612">
    <property type="component" value="Unassembled WGS sequence"/>
</dbReference>
<evidence type="ECO:0000313" key="5">
    <source>
        <dbReference type="Proteomes" id="UP000191612"/>
    </source>
</evidence>
<dbReference type="CDD" id="cd01650">
    <property type="entry name" value="RT_nLTR_like"/>
    <property type="match status" value="1"/>
</dbReference>
<feature type="region of interest" description="Disordered" evidence="1">
    <location>
        <begin position="719"/>
        <end position="752"/>
    </location>
</feature>
<dbReference type="InterPro" id="IPR005135">
    <property type="entry name" value="Endo/exonuclease/phosphatase"/>
</dbReference>
<accession>A0A1V6PWJ8</accession>
<dbReference type="SUPFAM" id="SSF56672">
    <property type="entry name" value="DNA/RNA polymerases"/>
    <property type="match status" value="1"/>
</dbReference>
<name>A0A1V6PWJ8_9EURO</name>
<dbReference type="EMBL" id="MDYO01000233">
    <property type="protein sequence ID" value="OQD81087.1"/>
    <property type="molecule type" value="Genomic_DNA"/>
</dbReference>
<gene>
    <name evidence="4" type="ORF">PENSOL_c234G01798</name>
</gene>